<evidence type="ECO:0000256" key="2">
    <source>
        <dbReference type="ARBA" id="ARBA00007783"/>
    </source>
</evidence>
<dbReference type="Proteomes" id="UP000371977">
    <property type="component" value="Unassembled WGS sequence"/>
</dbReference>
<keyword evidence="3" id="KW-0813">Transport</keyword>
<feature type="transmembrane region" description="Helical" evidence="8">
    <location>
        <begin position="170"/>
        <end position="192"/>
    </location>
</feature>
<keyword evidence="4" id="KW-1003">Cell membrane</keyword>
<evidence type="ECO:0000256" key="5">
    <source>
        <dbReference type="ARBA" id="ARBA00022692"/>
    </source>
</evidence>
<evidence type="ECO:0000256" key="4">
    <source>
        <dbReference type="ARBA" id="ARBA00022475"/>
    </source>
</evidence>
<dbReference type="RefSeq" id="WP_148623089.1">
    <property type="nucleotide sequence ID" value="NZ_SDGZ01000017.1"/>
</dbReference>
<keyword evidence="11" id="KW-1185">Reference proteome</keyword>
<feature type="transmembrane region" description="Helical" evidence="8">
    <location>
        <begin position="21"/>
        <end position="39"/>
    </location>
</feature>
<evidence type="ECO:0000256" key="3">
    <source>
        <dbReference type="ARBA" id="ARBA00022448"/>
    </source>
</evidence>
<comment type="subcellular location">
    <subcellularLocation>
        <location evidence="1">Cell membrane</location>
        <topology evidence="1">Multi-pass membrane protein</topology>
    </subcellularLocation>
</comment>
<feature type="domain" description="ABC transmembrane type-2" evidence="9">
    <location>
        <begin position="136"/>
        <end position="360"/>
    </location>
</feature>
<feature type="transmembrane region" description="Helical" evidence="8">
    <location>
        <begin position="247"/>
        <end position="270"/>
    </location>
</feature>
<dbReference type="AlphaFoldDB" id="A0A6C2C5G3"/>
<keyword evidence="7 8" id="KW-0472">Membrane</keyword>
<dbReference type="InterPro" id="IPR047817">
    <property type="entry name" value="ABC2_TM_bact-type"/>
</dbReference>
<organism evidence="10 11">
    <name type="scientific">Weissella muntiaci</name>
    <dbReference type="NCBI Taxonomy" id="2508881"/>
    <lineage>
        <taxon>Bacteria</taxon>
        <taxon>Bacillati</taxon>
        <taxon>Bacillota</taxon>
        <taxon>Bacilli</taxon>
        <taxon>Lactobacillales</taxon>
        <taxon>Lactobacillaceae</taxon>
        <taxon>Weissella</taxon>
    </lineage>
</organism>
<evidence type="ECO:0000313" key="11">
    <source>
        <dbReference type="Proteomes" id="UP000371977"/>
    </source>
</evidence>
<reference evidence="10 11" key="1">
    <citation type="submission" date="2019-01" db="EMBL/GenBank/DDBJ databases">
        <title>Weissella sp. nov., a novel lactic acid bacterium isolated from animal feces.</title>
        <authorList>
            <person name="Wang L.-T."/>
        </authorList>
    </citation>
    <scope>NUCLEOTIDE SEQUENCE [LARGE SCALE GENOMIC DNA]</scope>
    <source>
        <strain evidence="10 11">8H-2</strain>
    </source>
</reference>
<dbReference type="Pfam" id="PF12698">
    <property type="entry name" value="ABC2_membrane_3"/>
    <property type="match status" value="1"/>
</dbReference>
<protein>
    <submittedName>
        <fullName evidence="10">ABC transporter permease</fullName>
    </submittedName>
</protein>
<dbReference type="OrthoDB" id="9776218at2"/>
<evidence type="ECO:0000313" key="10">
    <source>
        <dbReference type="EMBL" id="TYC48743.1"/>
    </source>
</evidence>
<dbReference type="PROSITE" id="PS51012">
    <property type="entry name" value="ABC_TM2"/>
    <property type="match status" value="1"/>
</dbReference>
<dbReference type="GO" id="GO:0005886">
    <property type="term" value="C:plasma membrane"/>
    <property type="evidence" value="ECO:0007669"/>
    <property type="project" value="UniProtKB-SubCell"/>
</dbReference>
<comment type="caution">
    <text evidence="10">The sequence shown here is derived from an EMBL/GenBank/DDBJ whole genome shotgun (WGS) entry which is preliminary data.</text>
</comment>
<accession>A0A6C2C5G3</accession>
<feature type="transmembrane region" description="Helical" evidence="8">
    <location>
        <begin position="282"/>
        <end position="306"/>
    </location>
</feature>
<evidence type="ECO:0000256" key="8">
    <source>
        <dbReference type="SAM" id="Phobius"/>
    </source>
</evidence>
<proteinExistence type="inferred from homology"/>
<dbReference type="PANTHER" id="PTHR30294:SF38">
    <property type="entry name" value="TRANSPORT PERMEASE PROTEIN"/>
    <property type="match status" value="1"/>
</dbReference>
<evidence type="ECO:0000256" key="6">
    <source>
        <dbReference type="ARBA" id="ARBA00022989"/>
    </source>
</evidence>
<feature type="transmembrane region" description="Helical" evidence="8">
    <location>
        <begin position="213"/>
        <end position="241"/>
    </location>
</feature>
<dbReference type="InterPro" id="IPR051449">
    <property type="entry name" value="ABC-2_transporter_component"/>
</dbReference>
<evidence type="ECO:0000259" key="9">
    <source>
        <dbReference type="PROSITE" id="PS51012"/>
    </source>
</evidence>
<gene>
    <name evidence="10" type="ORF">ESZ50_08205</name>
</gene>
<evidence type="ECO:0000256" key="1">
    <source>
        <dbReference type="ARBA" id="ARBA00004651"/>
    </source>
</evidence>
<comment type="similarity">
    <text evidence="2">Belongs to the ABC-2 integral membrane protein family.</text>
</comment>
<sequence>MRVWSIAIRVLKELFRDKRTLALMFLAPLLVLSLMKVIFNSSTDVSVNVGTVNVVQSLKNAMNKTGNLEIDNYSTNKQAQKALDDQKLDAVVYYDGSDFTITYANVDASKTALVKAAFSAAQVKVNVNNMSNALATLQARAGIQPQAQTQPKVHSVYNYGDQDTTYFDKILPILMGFFVFLFVFLISGMALLRERTTGTLDRLLATPVKRSDIVFGYMLSYGLLAILQTLVIVGFTIWVLGVTVTGSLLWVVLINILLATLALSFGIFMSTFAKSEFQMMQFIPIIVVPQIFFSGLISMDGMANWLKVIADIMPMKYAGESLTNVIMTGAGWSTIWGDLLALVIFIVILTVGNIVGLKRYRKV</sequence>
<name>A0A6C2C5G3_9LACO</name>
<keyword evidence="6 8" id="KW-1133">Transmembrane helix</keyword>
<keyword evidence="5 8" id="KW-0812">Transmembrane</keyword>
<dbReference type="InterPro" id="IPR013525">
    <property type="entry name" value="ABC2_TM"/>
</dbReference>
<evidence type="ECO:0000256" key="7">
    <source>
        <dbReference type="ARBA" id="ARBA00023136"/>
    </source>
</evidence>
<feature type="transmembrane region" description="Helical" evidence="8">
    <location>
        <begin position="335"/>
        <end position="357"/>
    </location>
</feature>
<dbReference type="GO" id="GO:0140359">
    <property type="term" value="F:ABC-type transporter activity"/>
    <property type="evidence" value="ECO:0007669"/>
    <property type="project" value="InterPro"/>
</dbReference>
<dbReference type="EMBL" id="SDGZ01000017">
    <property type="protein sequence ID" value="TYC48743.1"/>
    <property type="molecule type" value="Genomic_DNA"/>
</dbReference>
<dbReference type="PANTHER" id="PTHR30294">
    <property type="entry name" value="MEMBRANE COMPONENT OF ABC TRANSPORTER YHHJ-RELATED"/>
    <property type="match status" value="1"/>
</dbReference>